<reference evidence="1 2" key="1">
    <citation type="submission" date="2017-12" db="EMBL/GenBank/DDBJ databases">
        <title>Sequencing, de novo assembly and annotation of complete genome of a new Thraustochytrid species, strain FCC1311.</title>
        <authorList>
            <person name="Sedici K."/>
            <person name="Godart F."/>
            <person name="Aiese Cigliano R."/>
            <person name="Sanseverino W."/>
            <person name="Barakat M."/>
            <person name="Ortet P."/>
            <person name="Marechal E."/>
            <person name="Cagnac O."/>
            <person name="Amato A."/>
        </authorList>
    </citation>
    <scope>NUCLEOTIDE SEQUENCE [LARGE SCALE GENOMIC DNA]</scope>
</reference>
<dbReference type="GO" id="GO:0046474">
    <property type="term" value="P:glycerophospholipid biosynthetic process"/>
    <property type="evidence" value="ECO:0007669"/>
    <property type="project" value="TreeGrafter"/>
</dbReference>
<accession>A0A2R5GVK3</accession>
<dbReference type="Pfam" id="PF13344">
    <property type="entry name" value="Hydrolase_6"/>
    <property type="match status" value="1"/>
</dbReference>
<name>A0A2R5GVK3_9STRA</name>
<organism evidence="1 2">
    <name type="scientific">Hondaea fermentalgiana</name>
    <dbReference type="NCBI Taxonomy" id="2315210"/>
    <lineage>
        <taxon>Eukaryota</taxon>
        <taxon>Sar</taxon>
        <taxon>Stramenopiles</taxon>
        <taxon>Bigyra</taxon>
        <taxon>Labyrinthulomycetes</taxon>
        <taxon>Thraustochytrida</taxon>
        <taxon>Thraustochytriidae</taxon>
        <taxon>Hondaea</taxon>
    </lineage>
</organism>
<dbReference type="GO" id="GO:0005739">
    <property type="term" value="C:mitochondrion"/>
    <property type="evidence" value="ECO:0007669"/>
    <property type="project" value="TreeGrafter"/>
</dbReference>
<dbReference type="Proteomes" id="UP000241890">
    <property type="component" value="Unassembled WGS sequence"/>
</dbReference>
<dbReference type="InterPro" id="IPR006353">
    <property type="entry name" value="HAD-SF_hydro_IIA_CECR5"/>
</dbReference>
<dbReference type="GO" id="GO:0016787">
    <property type="term" value="F:hydrolase activity"/>
    <property type="evidence" value="ECO:0007669"/>
    <property type="project" value="UniProtKB-KW"/>
</dbReference>
<dbReference type="EMBL" id="BEYU01000224">
    <property type="protein sequence ID" value="GBG34867.1"/>
    <property type="molecule type" value="Genomic_DNA"/>
</dbReference>
<dbReference type="Gene3D" id="3.40.50.1000">
    <property type="entry name" value="HAD superfamily/HAD-like"/>
    <property type="match status" value="2"/>
</dbReference>
<dbReference type="InterPro" id="IPR050324">
    <property type="entry name" value="CDP-alcohol_PTase-I"/>
</dbReference>
<evidence type="ECO:0000313" key="1">
    <source>
        <dbReference type="EMBL" id="GBG34867.1"/>
    </source>
</evidence>
<dbReference type="PANTHER" id="PTHR14269:SF4">
    <property type="entry name" value="CAT EYE SYNDROME CRITICAL REGION PROTEIN 5"/>
    <property type="match status" value="1"/>
</dbReference>
<dbReference type="Pfam" id="PF13242">
    <property type="entry name" value="Hydrolase_like"/>
    <property type="match status" value="1"/>
</dbReference>
<dbReference type="InterPro" id="IPR036412">
    <property type="entry name" value="HAD-like_sf"/>
</dbReference>
<protein>
    <submittedName>
        <fullName evidence="1">Haloacid dehalogenase-like hydrolase domain-containing 5</fullName>
    </submittedName>
</protein>
<dbReference type="OrthoDB" id="10251048at2759"/>
<sequence length="338" mass="37244">MLRGAPSRVGVCFDIDGVLVRGKEVLAGAREAVQKLRSVGVPYVFLTNGGGHLESVRARRLSDRLEVPVDPAQVVLAHSPMQQLVPEFGKKRVMILGCREEVDVAKAYGFERVTTPQAFHALHPELYSFRAASPHPHDDHHEDPIEALVVMHDPADWHIEVQVCLDILLGRDPVRMSSGEPEVDPTHRTQVVPLYNSNDDFIYASSYPHPRLAQGAFIETLSALFRKTTGGTSELKVNRFGKPHVVTFDFARKILEKQHDGPLERIFMIGDNPDADVAGANNAGDPFRSVLLETGVFKQGQDTNNADFVVPGVWDAIEQLVLPLHEELSKAGSSSSTK</sequence>
<comment type="caution">
    <text evidence="1">The sequence shown here is derived from an EMBL/GenBank/DDBJ whole genome shotgun (WGS) entry which is preliminary data.</text>
</comment>
<evidence type="ECO:0000313" key="2">
    <source>
        <dbReference type="Proteomes" id="UP000241890"/>
    </source>
</evidence>
<dbReference type="SUPFAM" id="SSF56784">
    <property type="entry name" value="HAD-like"/>
    <property type="match status" value="1"/>
</dbReference>
<dbReference type="InterPro" id="IPR023214">
    <property type="entry name" value="HAD_sf"/>
</dbReference>
<dbReference type="InterPro" id="IPR006357">
    <property type="entry name" value="HAD-SF_hydro_IIA"/>
</dbReference>
<dbReference type="NCBIfam" id="TIGR01460">
    <property type="entry name" value="HAD-SF-IIA"/>
    <property type="match status" value="1"/>
</dbReference>
<dbReference type="PANTHER" id="PTHR14269">
    <property type="entry name" value="CDP-DIACYLGLYCEROL--GLYCEROL-3-PHOSPHATE 3-PHOSPHATIDYLTRANSFERASE-RELATED"/>
    <property type="match status" value="1"/>
</dbReference>
<dbReference type="NCBIfam" id="TIGR01456">
    <property type="entry name" value="CECR5"/>
    <property type="match status" value="1"/>
</dbReference>
<keyword evidence="2" id="KW-1185">Reference proteome</keyword>
<dbReference type="InParanoid" id="A0A2R5GVK3"/>
<proteinExistence type="predicted"/>
<gene>
    <name evidence="1" type="ORF">FCC1311_110902</name>
</gene>
<dbReference type="AlphaFoldDB" id="A0A2R5GVK3"/>
<keyword evidence="1" id="KW-0378">Hydrolase</keyword>